<dbReference type="Proteomes" id="UP000076744">
    <property type="component" value="Unassembled WGS sequence"/>
</dbReference>
<feature type="transmembrane region" description="Helical" evidence="1">
    <location>
        <begin position="102"/>
        <end position="122"/>
    </location>
</feature>
<sequence length="156" mass="15367">MAPSDHATASPLLPPAAPKTAAAVNKFVAALAGLKLAFGLGCLLAPRLAFAALLLDPPAAQAVVVTQLYGGAVAALGGLLWMVAAPRYGSGRSQRLLLKDTLAVHVAADAVDVVSCGVGLATGALRMPVFGVVGGGCAVLAALGAAAYRSVVVLED</sequence>
<accession>A0A167ZL00</accession>
<evidence type="ECO:0008006" key="4">
    <source>
        <dbReference type="Google" id="ProtNLM"/>
    </source>
</evidence>
<evidence type="ECO:0000313" key="3">
    <source>
        <dbReference type="Proteomes" id="UP000076744"/>
    </source>
</evidence>
<evidence type="ECO:0000256" key="1">
    <source>
        <dbReference type="SAM" id="Phobius"/>
    </source>
</evidence>
<keyword evidence="1" id="KW-1133">Transmembrane helix</keyword>
<dbReference type="AlphaFoldDB" id="A0A167ZL00"/>
<feature type="transmembrane region" description="Helical" evidence="1">
    <location>
        <begin position="129"/>
        <end position="148"/>
    </location>
</feature>
<keyword evidence="1" id="KW-0472">Membrane</keyword>
<dbReference type="GeneID" id="30020107"/>
<organism evidence="2 3">
    <name type="scientific">Cordyceps fumosorosea (strain ARSEF 2679)</name>
    <name type="common">Isaria fumosorosea</name>
    <dbReference type="NCBI Taxonomy" id="1081104"/>
    <lineage>
        <taxon>Eukaryota</taxon>
        <taxon>Fungi</taxon>
        <taxon>Dikarya</taxon>
        <taxon>Ascomycota</taxon>
        <taxon>Pezizomycotina</taxon>
        <taxon>Sordariomycetes</taxon>
        <taxon>Hypocreomycetidae</taxon>
        <taxon>Hypocreales</taxon>
        <taxon>Cordycipitaceae</taxon>
        <taxon>Cordyceps</taxon>
    </lineage>
</organism>
<dbReference type="RefSeq" id="XP_018705628.1">
    <property type="nucleotide sequence ID" value="XM_018847421.1"/>
</dbReference>
<feature type="transmembrane region" description="Helical" evidence="1">
    <location>
        <begin position="62"/>
        <end position="82"/>
    </location>
</feature>
<dbReference type="EMBL" id="AZHB01000007">
    <property type="protein sequence ID" value="OAA67639.1"/>
    <property type="molecule type" value="Genomic_DNA"/>
</dbReference>
<name>A0A167ZL00_CORFA</name>
<gene>
    <name evidence="2" type="ORF">ISF_03815</name>
</gene>
<protein>
    <recommendedName>
        <fullName evidence="4">MARVEL-like domain protein</fullName>
    </recommendedName>
</protein>
<comment type="caution">
    <text evidence="2">The sequence shown here is derived from an EMBL/GenBank/DDBJ whole genome shotgun (WGS) entry which is preliminary data.</text>
</comment>
<keyword evidence="3" id="KW-1185">Reference proteome</keyword>
<feature type="transmembrane region" description="Helical" evidence="1">
    <location>
        <begin position="36"/>
        <end position="55"/>
    </location>
</feature>
<reference evidence="2 3" key="1">
    <citation type="journal article" date="2016" name="Genome Biol. Evol.">
        <title>Divergent and convergent evolution of fungal pathogenicity.</title>
        <authorList>
            <person name="Shang Y."/>
            <person name="Xiao G."/>
            <person name="Zheng P."/>
            <person name="Cen K."/>
            <person name="Zhan S."/>
            <person name="Wang C."/>
        </authorList>
    </citation>
    <scope>NUCLEOTIDE SEQUENCE [LARGE SCALE GENOMIC DNA]</scope>
    <source>
        <strain evidence="2 3">ARSEF 2679</strain>
    </source>
</reference>
<evidence type="ECO:0000313" key="2">
    <source>
        <dbReference type="EMBL" id="OAA67639.1"/>
    </source>
</evidence>
<keyword evidence="1" id="KW-0812">Transmembrane</keyword>
<proteinExistence type="predicted"/>